<dbReference type="AlphaFoldDB" id="A0A507ZSV0"/>
<dbReference type="RefSeq" id="WP_141420190.1">
    <property type="nucleotide sequence ID" value="NZ_VIAR01000001.1"/>
</dbReference>
<dbReference type="OrthoDB" id="1143948at2"/>
<evidence type="ECO:0000313" key="2">
    <source>
        <dbReference type="Proteomes" id="UP000317169"/>
    </source>
</evidence>
<dbReference type="EMBL" id="VIAR01000001">
    <property type="protein sequence ID" value="TQD40459.1"/>
    <property type="molecule type" value="Genomic_DNA"/>
</dbReference>
<name>A0A507ZSV0_9FLAO</name>
<dbReference type="Proteomes" id="UP000317169">
    <property type="component" value="Unassembled WGS sequence"/>
</dbReference>
<keyword evidence="2" id="KW-1185">Reference proteome</keyword>
<dbReference type="PROSITE" id="PS51257">
    <property type="entry name" value="PROKAR_LIPOPROTEIN"/>
    <property type="match status" value="1"/>
</dbReference>
<accession>A0A507ZSV0</accession>
<comment type="caution">
    <text evidence="1">The sequence shown here is derived from an EMBL/GenBank/DDBJ whole genome shotgun (WGS) entry which is preliminary data.</text>
</comment>
<sequence>MRKNILIIAAFALLLSCGKNKQAESAKEEAPKEETQSPKDDLVSLSGEFLYLADAAVLKQENQIYGVVLDSMTMQLSKKVDALKRDDFDMVPVTVKAKIKPNPMKEGWDEVIEIKEIIKVSKPTGESSIKIKGDK</sequence>
<organism evidence="1 2">
    <name type="scientific">Haloflavibacter putidus</name>
    <dbReference type="NCBI Taxonomy" id="2576776"/>
    <lineage>
        <taxon>Bacteria</taxon>
        <taxon>Pseudomonadati</taxon>
        <taxon>Bacteroidota</taxon>
        <taxon>Flavobacteriia</taxon>
        <taxon>Flavobacteriales</taxon>
        <taxon>Flavobacteriaceae</taxon>
        <taxon>Haloflavibacter</taxon>
    </lineage>
</organism>
<reference evidence="1 2" key="1">
    <citation type="submission" date="2019-06" db="EMBL/GenBank/DDBJ databases">
        <title>Flavibacter putida gen. nov., sp. nov., a novel marine bacterium of the family Flavobacteriaceae isolated from coastal seawater.</title>
        <authorList>
            <person name="Feng X."/>
        </authorList>
    </citation>
    <scope>NUCLEOTIDE SEQUENCE [LARGE SCALE GENOMIC DNA]</scope>
    <source>
        <strain evidence="1 2">PLHSN227</strain>
    </source>
</reference>
<proteinExistence type="predicted"/>
<protein>
    <submittedName>
        <fullName evidence="1">Uncharacterized protein</fullName>
    </submittedName>
</protein>
<gene>
    <name evidence="1" type="ORF">FKR84_00330</name>
</gene>
<evidence type="ECO:0000313" key="1">
    <source>
        <dbReference type="EMBL" id="TQD40459.1"/>
    </source>
</evidence>